<feature type="transmembrane region" description="Helical" evidence="1">
    <location>
        <begin position="79"/>
        <end position="96"/>
    </location>
</feature>
<dbReference type="RefSeq" id="WP_379815954.1">
    <property type="nucleotide sequence ID" value="NZ_JBHUDZ010000002.1"/>
</dbReference>
<evidence type="ECO:0000256" key="1">
    <source>
        <dbReference type="SAM" id="Phobius"/>
    </source>
</evidence>
<proteinExistence type="predicted"/>
<feature type="transmembrane region" description="Helical" evidence="1">
    <location>
        <begin position="102"/>
        <end position="121"/>
    </location>
</feature>
<reference evidence="3" key="1">
    <citation type="journal article" date="2019" name="Int. J. Syst. Evol. Microbiol.">
        <title>The Global Catalogue of Microorganisms (GCM) 10K type strain sequencing project: providing services to taxonomists for standard genome sequencing and annotation.</title>
        <authorList>
            <consortium name="The Broad Institute Genomics Platform"/>
            <consortium name="The Broad Institute Genome Sequencing Center for Infectious Disease"/>
            <person name="Wu L."/>
            <person name="Ma J."/>
        </authorList>
    </citation>
    <scope>NUCLEOTIDE SEQUENCE [LARGE SCALE GENOMIC DNA]</scope>
    <source>
        <strain evidence="3">CCUG 70865</strain>
    </source>
</reference>
<evidence type="ECO:0000313" key="3">
    <source>
        <dbReference type="Proteomes" id="UP001597138"/>
    </source>
</evidence>
<dbReference type="Proteomes" id="UP001597138">
    <property type="component" value="Unassembled WGS sequence"/>
</dbReference>
<gene>
    <name evidence="2" type="ORF">ACFSC2_01980</name>
</gene>
<comment type="caution">
    <text evidence="2">The sequence shown here is derived from an EMBL/GenBank/DDBJ whole genome shotgun (WGS) entry which is preliminary data.</text>
</comment>
<keyword evidence="3" id="KW-1185">Reference proteome</keyword>
<keyword evidence="1" id="KW-0472">Membrane</keyword>
<organism evidence="2 3">
    <name type="scientific">Flavobacterium artemisiae</name>
    <dbReference type="NCBI Taxonomy" id="2126556"/>
    <lineage>
        <taxon>Bacteria</taxon>
        <taxon>Pseudomonadati</taxon>
        <taxon>Bacteroidota</taxon>
        <taxon>Flavobacteriia</taxon>
        <taxon>Flavobacteriales</taxon>
        <taxon>Flavobacteriaceae</taxon>
        <taxon>Flavobacterium</taxon>
    </lineage>
</organism>
<feature type="transmembrane region" description="Helical" evidence="1">
    <location>
        <begin position="39"/>
        <end position="67"/>
    </location>
</feature>
<name>A0ABW4H7W8_9FLAO</name>
<feature type="transmembrane region" description="Helical" evidence="1">
    <location>
        <begin position="7"/>
        <end position="27"/>
    </location>
</feature>
<accession>A0ABW4H7W8</accession>
<evidence type="ECO:0000313" key="2">
    <source>
        <dbReference type="EMBL" id="MFD1601498.1"/>
    </source>
</evidence>
<dbReference type="EMBL" id="JBHUDZ010000002">
    <property type="protein sequence ID" value="MFD1601498.1"/>
    <property type="molecule type" value="Genomic_DNA"/>
</dbReference>
<protein>
    <submittedName>
        <fullName evidence="2">Uncharacterized protein</fullName>
    </submittedName>
</protein>
<keyword evidence="1" id="KW-0812">Transmembrane</keyword>
<keyword evidence="1" id="KW-1133">Transmembrane helix</keyword>
<sequence length="126" mass="14271">MDWIYLIRLWLFTIIYGPIIFLIKIFLETSNGSNLFSNMQFYVLAFVLGGLFSIPTFVFAAVFFIFLENHNLKRNFIKAALTLTFIAGIFATLRIINGSVAMDIALSYSIAALIVGISFRLKSIKN</sequence>